<sequence length="83" mass="9321">MVARLPNVRHPRSFYDVFTVVAAAVAIIGLVLAVRYGSVIRLEMAVFMAIVFVWVGWAIGRILERSEPQSNGGHSERGRRRKL</sequence>
<proteinExistence type="predicted"/>
<keyword evidence="1" id="KW-0812">Transmembrane</keyword>
<feature type="transmembrane region" description="Helical" evidence="1">
    <location>
        <begin position="40"/>
        <end position="60"/>
    </location>
</feature>
<evidence type="ECO:0000313" key="2">
    <source>
        <dbReference type="EMBL" id="MDF9746095.1"/>
    </source>
</evidence>
<keyword evidence="1" id="KW-0472">Membrane</keyword>
<reference evidence="2" key="1">
    <citation type="submission" date="2022-06" db="EMBL/GenBank/DDBJ databases">
        <title>Natrinema sp. a new haloarchaeum isolate from saline soil.</title>
        <authorList>
            <person name="Strakova D."/>
            <person name="Galisteo C."/>
            <person name="Sanchez-Porro C."/>
            <person name="Ventosa A."/>
        </authorList>
    </citation>
    <scope>NUCLEOTIDE SEQUENCE</scope>
    <source>
        <strain evidence="2">S1CR25-10</strain>
    </source>
</reference>
<feature type="transmembrane region" description="Helical" evidence="1">
    <location>
        <begin position="14"/>
        <end position="34"/>
    </location>
</feature>
<organism evidence="2 3">
    <name type="scientific">Natrinema salsiterrestre</name>
    <dbReference type="NCBI Taxonomy" id="2950540"/>
    <lineage>
        <taxon>Archaea</taxon>
        <taxon>Methanobacteriati</taxon>
        <taxon>Methanobacteriota</taxon>
        <taxon>Stenosarchaea group</taxon>
        <taxon>Halobacteria</taxon>
        <taxon>Halobacteriales</taxon>
        <taxon>Natrialbaceae</taxon>
        <taxon>Natrinema</taxon>
    </lineage>
</organism>
<evidence type="ECO:0000313" key="3">
    <source>
        <dbReference type="Proteomes" id="UP001154061"/>
    </source>
</evidence>
<comment type="caution">
    <text evidence="2">The sequence shown here is derived from an EMBL/GenBank/DDBJ whole genome shotgun (WGS) entry which is preliminary data.</text>
</comment>
<dbReference type="EMBL" id="JAMQOT010000003">
    <property type="protein sequence ID" value="MDF9746095.1"/>
    <property type="molecule type" value="Genomic_DNA"/>
</dbReference>
<dbReference type="AlphaFoldDB" id="A0A9Q4KY98"/>
<protein>
    <submittedName>
        <fullName evidence="2">Uncharacterized protein</fullName>
    </submittedName>
</protein>
<keyword evidence="1" id="KW-1133">Transmembrane helix</keyword>
<dbReference type="Proteomes" id="UP001154061">
    <property type="component" value="Unassembled WGS sequence"/>
</dbReference>
<evidence type="ECO:0000256" key="1">
    <source>
        <dbReference type="SAM" id="Phobius"/>
    </source>
</evidence>
<accession>A0A9Q4KY98</accession>
<name>A0A9Q4KY98_9EURY</name>
<gene>
    <name evidence="2" type="ORF">NDI89_10925</name>
</gene>
<dbReference type="RefSeq" id="WP_277521618.1">
    <property type="nucleotide sequence ID" value="NZ_JAMQOT010000003.1"/>
</dbReference>
<keyword evidence="3" id="KW-1185">Reference proteome</keyword>